<dbReference type="PROSITE" id="PS51085">
    <property type="entry name" value="2FE2S_FER_2"/>
    <property type="match status" value="1"/>
</dbReference>
<dbReference type="EMBL" id="LKEU01000027">
    <property type="protein sequence ID" value="OFV71058.1"/>
    <property type="molecule type" value="Genomic_DNA"/>
</dbReference>
<organism evidence="2 3">
    <name type="scientific">Acetobacterium wieringae</name>
    <dbReference type="NCBI Taxonomy" id="52694"/>
    <lineage>
        <taxon>Bacteria</taxon>
        <taxon>Bacillati</taxon>
        <taxon>Bacillota</taxon>
        <taxon>Clostridia</taxon>
        <taxon>Eubacteriales</taxon>
        <taxon>Eubacteriaceae</taxon>
        <taxon>Acetobacterium</taxon>
    </lineage>
</organism>
<dbReference type="InterPro" id="IPR036010">
    <property type="entry name" value="2Fe-2S_ferredoxin-like_sf"/>
</dbReference>
<dbReference type="Pfam" id="PF00111">
    <property type="entry name" value="Fer2"/>
    <property type="match status" value="1"/>
</dbReference>
<dbReference type="Gene3D" id="3.30.420.480">
    <property type="entry name" value="Domain of unknown function (DUF4445)"/>
    <property type="match status" value="1"/>
</dbReference>
<dbReference type="RefSeq" id="WP_070370946.1">
    <property type="nucleotide sequence ID" value="NZ_JBCFAW010000002.1"/>
</dbReference>
<dbReference type="InterPro" id="IPR040506">
    <property type="entry name" value="RACo_linker"/>
</dbReference>
<evidence type="ECO:0000313" key="2">
    <source>
        <dbReference type="EMBL" id="OFV71058.1"/>
    </source>
</evidence>
<evidence type="ECO:0000259" key="1">
    <source>
        <dbReference type="PROSITE" id="PS51085"/>
    </source>
</evidence>
<dbReference type="PANTHER" id="PTHR42895:SF2">
    <property type="entry name" value="IRON-SULFUR CLUSTER PROTEIN"/>
    <property type="match status" value="1"/>
</dbReference>
<feature type="domain" description="2Fe-2S ferredoxin-type" evidence="1">
    <location>
        <begin position="1"/>
        <end position="93"/>
    </location>
</feature>
<comment type="caution">
    <text evidence="2">The sequence shown here is derived from an EMBL/GenBank/DDBJ whole genome shotgun (WGS) entry which is preliminary data.</text>
</comment>
<dbReference type="InterPro" id="IPR027980">
    <property type="entry name" value="RACo_C"/>
</dbReference>
<gene>
    <name evidence="2" type="primary">nqrF_1</name>
    <name evidence="2" type="ORF">ACWI_16440</name>
</gene>
<dbReference type="Pfam" id="PF14574">
    <property type="entry name" value="RACo_C_ter"/>
    <property type="match status" value="1"/>
</dbReference>
<proteinExistence type="predicted"/>
<accession>A0A1F2PIA6</accession>
<dbReference type="InterPro" id="IPR052911">
    <property type="entry name" value="Corrinoid_activation_enz"/>
</dbReference>
<dbReference type="STRING" id="52694.ACWI_16440"/>
<sequence length="605" mass="65355">MRILFHPGEKSIDVPPNITLLEAAAAAGVLIDGSCNGSGTCGKCKVRIAQGKTEGLDTAEKKILTVEEVEVGFRLACKTLVKTDMVVDVPLINGGSGRKKDITQLPVGFKSDIRLLKRHVKVRKATIKYQKNDLKRLEESLDVEKLTIDSQLLPQLHPRLQEKKGEVTAVLRNDLLIALEAGNTEEHHYGLAFDIGTTTVVALLWNLNTGELLDIEARTNPQSNFGADVITRIQFTKEGEGNLLFMQKKIIQCFNEMIQAFSIKNEINAENIYDVTVVGNTTMSHLFQGVDPESLARTPFAPVYCQGVNGLAKDYGLGINPLANVYVLPNVAGHVGSDIVAGMLATDIKKLKGITLAIDIGTNGEVSFIHDGKILVCSTAAGPAFEGASIHHGIRAAEGAIEGVKIKDGKIILKIIDGDKPVGICGSGLIDAVAELLNVNIITKNGRIITKEEAIEAGIEKELCDRLIKSDLGMAFVLYQNNGRTILINQSDIREVQLAKAAMLAGMCTLVKYNGFSMDDVDRILIAGAFGNYIDKQSALRIGLLPDIGIDKIYSVGNAAGSGASMALLSMQCRKEAELLASSATHIELSMNPDFQDEYLMAMRF</sequence>
<dbReference type="Pfam" id="PF17651">
    <property type="entry name" value="Raco_middle"/>
    <property type="match status" value="1"/>
</dbReference>
<dbReference type="Pfam" id="PF17650">
    <property type="entry name" value="RACo_linker"/>
    <property type="match status" value="1"/>
</dbReference>
<dbReference type="PANTHER" id="PTHR42895">
    <property type="entry name" value="IRON-SULFUR CLUSTER-BINDING PROTEIN-RELATED"/>
    <property type="match status" value="1"/>
</dbReference>
<dbReference type="InterPro" id="IPR001041">
    <property type="entry name" value="2Fe-2S_ferredoxin-type"/>
</dbReference>
<dbReference type="Gene3D" id="3.10.20.30">
    <property type="match status" value="1"/>
</dbReference>
<dbReference type="SUPFAM" id="SSF54292">
    <property type="entry name" value="2Fe-2S ferredoxin-like"/>
    <property type="match status" value="1"/>
</dbReference>
<dbReference type="InterPro" id="IPR012675">
    <property type="entry name" value="Beta-grasp_dom_sf"/>
</dbReference>
<dbReference type="InterPro" id="IPR041414">
    <property type="entry name" value="Raco-like_middle"/>
</dbReference>
<dbReference type="OrthoDB" id="9810588at2"/>
<dbReference type="AlphaFoldDB" id="A0A1F2PIA6"/>
<dbReference type="CDD" id="cd00207">
    <property type="entry name" value="fer2"/>
    <property type="match status" value="1"/>
</dbReference>
<dbReference type="Proteomes" id="UP000176244">
    <property type="component" value="Unassembled WGS sequence"/>
</dbReference>
<dbReference type="Gene3D" id="3.10.20.880">
    <property type="match status" value="1"/>
</dbReference>
<dbReference type="GO" id="GO:0051536">
    <property type="term" value="F:iron-sulfur cluster binding"/>
    <property type="evidence" value="ECO:0007669"/>
    <property type="project" value="InterPro"/>
</dbReference>
<protein>
    <submittedName>
        <fullName evidence="2">Na(+)-translocating NADH-quinone reductase subunit F</fullName>
    </submittedName>
</protein>
<evidence type="ECO:0000313" key="3">
    <source>
        <dbReference type="Proteomes" id="UP000176244"/>
    </source>
</evidence>
<name>A0A1F2PIA6_9FIRM</name>
<dbReference type="InterPro" id="IPR042259">
    <property type="entry name" value="Raco-like_middle_sf"/>
</dbReference>
<reference evidence="2 3" key="1">
    <citation type="submission" date="2015-09" db="EMBL/GenBank/DDBJ databases">
        <title>Genome sequence of Acetobacterium wieringae DSM 1911.</title>
        <authorList>
            <person name="Poehlein A."/>
            <person name="Bengelsdorf F.R."/>
            <person name="Schiel-Bengelsdorf B."/>
            <person name="Duerre P."/>
            <person name="Daniel R."/>
        </authorList>
    </citation>
    <scope>NUCLEOTIDE SEQUENCE [LARGE SCALE GENOMIC DNA]</scope>
    <source>
        <strain evidence="2 3">DSM 1911</strain>
    </source>
</reference>